<protein>
    <submittedName>
        <fullName evidence="1">PE-PGRS family protein</fullName>
    </submittedName>
</protein>
<evidence type="ECO:0000313" key="1">
    <source>
        <dbReference type="EMBL" id="MBM3091438.1"/>
    </source>
</evidence>
<keyword evidence="2" id="KW-1185">Reference proteome</keyword>
<comment type="caution">
    <text evidence="1">The sequence shown here is derived from an EMBL/GenBank/DDBJ whole genome shotgun (WGS) entry which is preliminary data.</text>
</comment>
<dbReference type="RefSeq" id="WP_025428205.1">
    <property type="nucleotide sequence ID" value="NZ_CP083370.1"/>
</dbReference>
<gene>
    <name evidence="1" type="ORF">GFB56_11490</name>
</gene>
<accession>A0AAW4FKS6</accession>
<proteinExistence type="predicted"/>
<name>A0AAW4FKS6_9HYPH</name>
<dbReference type="Proteomes" id="UP000744980">
    <property type="component" value="Unassembled WGS sequence"/>
</dbReference>
<dbReference type="EMBL" id="WXFA01000006">
    <property type="protein sequence ID" value="MBM3091438.1"/>
    <property type="molecule type" value="Genomic_DNA"/>
</dbReference>
<evidence type="ECO:0000313" key="2">
    <source>
        <dbReference type="Proteomes" id="UP000744980"/>
    </source>
</evidence>
<organism evidence="1 2">
    <name type="scientific">Ensifer canadensis</name>
    <dbReference type="NCBI Taxonomy" id="555315"/>
    <lineage>
        <taxon>Bacteria</taxon>
        <taxon>Pseudomonadati</taxon>
        <taxon>Pseudomonadota</taxon>
        <taxon>Alphaproteobacteria</taxon>
        <taxon>Hyphomicrobiales</taxon>
        <taxon>Rhizobiaceae</taxon>
        <taxon>Sinorhizobium/Ensifer group</taxon>
        <taxon>Ensifer</taxon>
    </lineage>
</organism>
<sequence>MPIPQASDTINLTDSNAGDASAGNGGDGFNYGDIHYNPVAYVANSQTVEGAYTKLYNGDHVWQDAGWGTGDGGDGGLAQARDGLLAVLTNNGSGGAGGDAYSNGDQGNTSGGNVAAVAADTTATQNTQFLADQHATILAGVGGNGGNGNLAQGGDISSALVHTNPFTETNTSTDIDTTTETTSVSNALDHFINAFGSIDLNDIGS</sequence>
<dbReference type="AlphaFoldDB" id="A0AAW4FKS6"/>
<reference evidence="1 2" key="1">
    <citation type="submission" date="2020-01" db="EMBL/GenBank/DDBJ databases">
        <title>Draft genome assembly of Ensifer adhaerens T173.</title>
        <authorList>
            <person name="Craig J.E."/>
            <person name="Stinchcombe J.R."/>
        </authorList>
    </citation>
    <scope>NUCLEOTIDE SEQUENCE [LARGE SCALE GENOMIC DNA]</scope>
    <source>
        <strain evidence="1 2">T173</strain>
    </source>
</reference>